<evidence type="ECO:0000313" key="1">
    <source>
        <dbReference type="EMBL" id="TDY11647.1"/>
    </source>
</evidence>
<sequence length="258" mass="30379">MNLSNLKNHPFGVEAFFESSVVLTFAVPKEQLEPLIPDCLQLDTLQDRWAFVAVAMVQTKNLRPKGFPKFLGNDFFLIGYRIFVRYTTNQGKRLRGLYIIKSETDKKKMTFMGNIFTHYNYTTTDITRTSDNSKIEINSKKSNFKISYSKDNEAVSLPKYSPFLNWKEARRFAGPLPFTFTYNEDKKEVLIIEGVRQNWKPKPLKVNDHNFEFINTLKLKNHKLANAFIIEQIPYYWKKGRKELWKQNEENFKASLTF</sequence>
<proteinExistence type="predicted"/>
<dbReference type="RefSeq" id="WP_134199457.1">
    <property type="nucleotide sequence ID" value="NZ_SOQZ01000003.1"/>
</dbReference>
<dbReference type="Pfam" id="PF09844">
    <property type="entry name" value="DUF2071"/>
    <property type="match status" value="1"/>
</dbReference>
<evidence type="ECO:0000313" key="2">
    <source>
        <dbReference type="Proteomes" id="UP000294930"/>
    </source>
</evidence>
<dbReference type="Proteomes" id="UP000294930">
    <property type="component" value="Unassembled WGS sequence"/>
</dbReference>
<dbReference type="InterPro" id="IPR018644">
    <property type="entry name" value="DUF2071"/>
</dbReference>
<keyword evidence="2" id="KW-1185">Reference proteome</keyword>
<name>A0ABY2G578_9FLAO</name>
<reference evidence="1 2" key="1">
    <citation type="submission" date="2019-03" db="EMBL/GenBank/DDBJ databases">
        <title>Genomic Encyclopedia of Type Strains, Phase III (KMG-III): the genomes of soil and plant-associated and newly described type strains.</title>
        <authorList>
            <person name="Whitman W."/>
        </authorList>
    </citation>
    <scope>NUCLEOTIDE SEQUENCE [LARGE SCALE GENOMIC DNA]</scope>
    <source>
        <strain evidence="1 2">CGMCC 1.10957</strain>
    </source>
</reference>
<dbReference type="EMBL" id="SOQZ01000003">
    <property type="protein sequence ID" value="TDY11647.1"/>
    <property type="molecule type" value="Genomic_DNA"/>
</dbReference>
<gene>
    <name evidence="1" type="ORF">A8975_1486</name>
</gene>
<organism evidence="1 2">
    <name type="scientific">Meridianimaribacter flavus</name>
    <dbReference type="NCBI Taxonomy" id="571115"/>
    <lineage>
        <taxon>Bacteria</taxon>
        <taxon>Pseudomonadati</taxon>
        <taxon>Bacteroidota</taxon>
        <taxon>Flavobacteriia</taxon>
        <taxon>Flavobacteriales</taxon>
        <taxon>Flavobacteriaceae</taxon>
        <taxon>Meridianimaribacter</taxon>
    </lineage>
</organism>
<protein>
    <submittedName>
        <fullName evidence="1">Uncharacterized protein DUF2071</fullName>
    </submittedName>
</protein>
<comment type="caution">
    <text evidence="1">The sequence shown here is derived from an EMBL/GenBank/DDBJ whole genome shotgun (WGS) entry which is preliminary data.</text>
</comment>
<accession>A0ABY2G578</accession>